<protein>
    <recommendedName>
        <fullName evidence="7">SpoVT-AbrB domain-containing protein</fullName>
    </recommendedName>
</protein>
<evidence type="ECO:0000256" key="2">
    <source>
        <dbReference type="ARBA" id="ARBA00022969"/>
    </source>
</evidence>
<dbReference type="InterPro" id="IPR037914">
    <property type="entry name" value="SpoVT-AbrB_sf"/>
</dbReference>
<dbReference type="InterPro" id="IPR052731">
    <property type="entry name" value="B_subtilis_Trans_State_Reg"/>
</dbReference>
<comment type="caution">
    <text evidence="8">The sequence shown here is derived from an EMBL/GenBank/DDBJ whole genome shotgun (WGS) entry which is preliminary data.</text>
</comment>
<dbReference type="PANTHER" id="PTHR36432:SF4">
    <property type="entry name" value="TRANSITION STATE REGULATOR ABH-RELATED"/>
    <property type="match status" value="1"/>
</dbReference>
<dbReference type="GO" id="GO:0003677">
    <property type="term" value="F:DNA binding"/>
    <property type="evidence" value="ECO:0007669"/>
    <property type="project" value="UniProtKB-KW"/>
</dbReference>
<keyword evidence="5" id="KW-0010">Activator</keyword>
<dbReference type="SUPFAM" id="SSF89447">
    <property type="entry name" value="AbrB/MazE/MraZ-like"/>
    <property type="match status" value="1"/>
</dbReference>
<evidence type="ECO:0000313" key="8">
    <source>
        <dbReference type="EMBL" id="MPM76056.1"/>
    </source>
</evidence>
<feature type="domain" description="SpoVT-AbrB" evidence="7">
    <location>
        <begin position="5"/>
        <end position="50"/>
    </location>
</feature>
<evidence type="ECO:0000256" key="5">
    <source>
        <dbReference type="ARBA" id="ARBA00023159"/>
    </source>
</evidence>
<keyword evidence="4" id="KW-0238">DNA-binding</keyword>
<proteinExistence type="predicted"/>
<evidence type="ECO:0000256" key="3">
    <source>
        <dbReference type="ARBA" id="ARBA00023015"/>
    </source>
</evidence>
<evidence type="ECO:0000256" key="1">
    <source>
        <dbReference type="ARBA" id="ARBA00022491"/>
    </source>
</evidence>
<dbReference type="EMBL" id="VSSQ01027040">
    <property type="protein sequence ID" value="MPM76056.1"/>
    <property type="molecule type" value="Genomic_DNA"/>
</dbReference>
<keyword evidence="3" id="KW-0805">Transcription regulation</keyword>
<dbReference type="GO" id="GO:0030435">
    <property type="term" value="P:sporulation resulting in formation of a cellular spore"/>
    <property type="evidence" value="ECO:0007669"/>
    <property type="project" value="UniProtKB-KW"/>
</dbReference>
<gene>
    <name evidence="8" type="ORF">SDC9_123051</name>
</gene>
<keyword evidence="1" id="KW-0678">Repressor</keyword>
<dbReference type="Gene3D" id="2.10.260.10">
    <property type="match status" value="1"/>
</dbReference>
<dbReference type="Pfam" id="PF04014">
    <property type="entry name" value="MazE_antitoxin"/>
    <property type="match status" value="1"/>
</dbReference>
<reference evidence="8" key="1">
    <citation type="submission" date="2019-08" db="EMBL/GenBank/DDBJ databases">
        <authorList>
            <person name="Kucharzyk K."/>
            <person name="Murdoch R.W."/>
            <person name="Higgins S."/>
            <person name="Loffler F."/>
        </authorList>
    </citation>
    <scope>NUCLEOTIDE SEQUENCE</scope>
</reference>
<keyword evidence="6" id="KW-0804">Transcription</keyword>
<evidence type="ECO:0000256" key="6">
    <source>
        <dbReference type="ARBA" id="ARBA00023163"/>
    </source>
</evidence>
<dbReference type="PANTHER" id="PTHR36432">
    <property type="match status" value="1"/>
</dbReference>
<dbReference type="PROSITE" id="PS51740">
    <property type="entry name" value="SPOVT_ABRB"/>
    <property type="match status" value="1"/>
</dbReference>
<sequence>MKSTGIVRKVDELGRIVIPIELRRTLDIEIKDALEIYVDRDQIILKKYEPACIFCGNARDIKNFKGKNICHECLSSLATPE</sequence>
<dbReference type="SMART" id="SM00966">
    <property type="entry name" value="SpoVT_AbrB"/>
    <property type="match status" value="1"/>
</dbReference>
<dbReference type="InterPro" id="IPR007159">
    <property type="entry name" value="SpoVT-AbrB_dom"/>
</dbReference>
<dbReference type="AlphaFoldDB" id="A0A645CGH0"/>
<dbReference type="NCBIfam" id="TIGR01439">
    <property type="entry name" value="lp_hng_hel_AbrB"/>
    <property type="match status" value="1"/>
</dbReference>
<dbReference type="FunFam" id="2.10.260.10:FF:000001">
    <property type="entry name" value="Stage V sporulation protein T"/>
    <property type="match status" value="1"/>
</dbReference>
<organism evidence="8">
    <name type="scientific">bioreactor metagenome</name>
    <dbReference type="NCBI Taxonomy" id="1076179"/>
    <lineage>
        <taxon>unclassified sequences</taxon>
        <taxon>metagenomes</taxon>
        <taxon>ecological metagenomes</taxon>
    </lineage>
</organism>
<evidence type="ECO:0000259" key="7">
    <source>
        <dbReference type="PROSITE" id="PS51740"/>
    </source>
</evidence>
<keyword evidence="2" id="KW-0749">Sporulation</keyword>
<accession>A0A645CGH0</accession>
<evidence type="ECO:0000256" key="4">
    <source>
        <dbReference type="ARBA" id="ARBA00023125"/>
    </source>
</evidence>
<name>A0A645CGH0_9ZZZZ</name>